<evidence type="ECO:0000259" key="11">
    <source>
        <dbReference type="SMART" id="SM01274"/>
    </source>
</evidence>
<organism evidence="12 13">
    <name type="scientific">Methylomonas koyamae</name>
    <dbReference type="NCBI Taxonomy" id="702114"/>
    <lineage>
        <taxon>Bacteria</taxon>
        <taxon>Pseudomonadati</taxon>
        <taxon>Pseudomonadota</taxon>
        <taxon>Gammaproteobacteria</taxon>
        <taxon>Methylococcales</taxon>
        <taxon>Methylococcaceae</taxon>
        <taxon>Methylomonas</taxon>
    </lineage>
</organism>
<dbReference type="GO" id="GO:0006108">
    <property type="term" value="P:malate metabolic process"/>
    <property type="evidence" value="ECO:0007669"/>
    <property type="project" value="TreeGrafter"/>
</dbReference>
<dbReference type="SMART" id="SM00919">
    <property type="entry name" value="Malic_M"/>
    <property type="match status" value="1"/>
</dbReference>
<gene>
    <name evidence="12" type="ORF">A1355_02965</name>
</gene>
<dbReference type="STRING" id="702114.A1355_02965"/>
<dbReference type="GO" id="GO:0051287">
    <property type="term" value="F:NAD binding"/>
    <property type="evidence" value="ECO:0007669"/>
    <property type="project" value="InterPro"/>
</dbReference>
<comment type="cofactor">
    <cofactor evidence="1">
        <name>Mn(2+)</name>
        <dbReference type="ChEBI" id="CHEBI:29035"/>
    </cofactor>
</comment>
<dbReference type="EMBL" id="LUUK01000145">
    <property type="protein sequence ID" value="OAI20132.1"/>
    <property type="molecule type" value="Genomic_DNA"/>
</dbReference>
<dbReference type="PIRSF" id="PIRSF000106">
    <property type="entry name" value="ME"/>
    <property type="match status" value="1"/>
</dbReference>
<keyword evidence="5" id="KW-0520">NAD</keyword>
<dbReference type="SUPFAM" id="SSF53223">
    <property type="entry name" value="Aminoacid dehydrogenase-like, N-terminal domain"/>
    <property type="match status" value="1"/>
</dbReference>
<feature type="domain" description="Malic enzyme NAD-binding" evidence="10">
    <location>
        <begin position="280"/>
        <end position="540"/>
    </location>
</feature>
<feature type="binding site" evidence="7">
    <location>
        <position position="471"/>
    </location>
    <ligand>
        <name>(S)-malate</name>
        <dbReference type="ChEBI" id="CHEBI:15589"/>
    </ligand>
</feature>
<evidence type="ECO:0000256" key="9">
    <source>
        <dbReference type="RuleBase" id="RU003427"/>
    </source>
</evidence>
<evidence type="ECO:0000256" key="8">
    <source>
        <dbReference type="PIRSR" id="PIRSR000106-3"/>
    </source>
</evidence>
<dbReference type="NCBIfam" id="NF010052">
    <property type="entry name" value="PRK13529.1"/>
    <property type="match status" value="1"/>
</dbReference>
<dbReference type="InterPro" id="IPR046346">
    <property type="entry name" value="Aminoacid_DH-like_N_sf"/>
</dbReference>
<dbReference type="GO" id="GO:0016616">
    <property type="term" value="F:oxidoreductase activity, acting on the CH-OH group of donors, NAD or NADP as acceptor"/>
    <property type="evidence" value="ECO:0007669"/>
    <property type="project" value="InterPro"/>
</dbReference>
<dbReference type="GO" id="GO:0046872">
    <property type="term" value="F:metal ion binding"/>
    <property type="evidence" value="ECO:0007669"/>
    <property type="project" value="UniProtKB-KW"/>
</dbReference>
<feature type="active site" description="Proton acceptor" evidence="6">
    <location>
        <position position="184"/>
    </location>
</feature>
<dbReference type="AlphaFoldDB" id="A0A177NQK4"/>
<dbReference type="InterPro" id="IPR001891">
    <property type="entry name" value="Malic_OxRdtase"/>
</dbReference>
<keyword evidence="3 8" id="KW-0479">Metal-binding</keyword>
<dbReference type="GO" id="GO:0004470">
    <property type="term" value="F:malic enzyme activity"/>
    <property type="evidence" value="ECO:0007669"/>
    <property type="project" value="InterPro"/>
</dbReference>
<dbReference type="InterPro" id="IPR037062">
    <property type="entry name" value="Malic_N_dom_sf"/>
</dbReference>
<dbReference type="InterPro" id="IPR036291">
    <property type="entry name" value="NAD(P)-bd_dom_sf"/>
</dbReference>
<dbReference type="Gene3D" id="3.40.50.10380">
    <property type="entry name" value="Malic enzyme, N-terminal domain"/>
    <property type="match status" value="1"/>
</dbReference>
<keyword evidence="4" id="KW-0560">Oxidoreductase</keyword>
<feature type="active site" description="Proton donor" evidence="6">
    <location>
        <position position="113"/>
    </location>
</feature>
<evidence type="ECO:0000313" key="12">
    <source>
        <dbReference type="EMBL" id="OAI20132.1"/>
    </source>
</evidence>
<accession>A0A177NQK4</accession>
<evidence type="ECO:0000256" key="7">
    <source>
        <dbReference type="PIRSR" id="PIRSR000106-2"/>
    </source>
</evidence>
<feature type="binding site" evidence="8">
    <location>
        <position position="256"/>
    </location>
    <ligand>
        <name>a divalent metal cation</name>
        <dbReference type="ChEBI" id="CHEBI:60240"/>
    </ligand>
</feature>
<sequence length="576" mass="62331">MTPLSEYFDYRQDANGQTYIAAKIRGIALLRLPATNKGTAFTIEERIELGVDGLLPPRVTDLNRQLDRLYANYLKQPSDLAKYQFLRATQERSEVLFYALLERHLEEMVPIVYTPTIGQAVQQFSSMYTTARGLTFSVENIDRAGTILDNYPWHDIRMMVVTDSSAILGIGDQGMGGLAISIGKLALYTAGGGLCPFQTLPVNLDVGTNRDDLLADPFYLGVPQKRLTGPAYFEIVDKFVAAVQAKWPKAIIQWEDFAKNVAFDVLERYRDRIPCFNDDIQGTGAVALAGLLSACRLKGEALTDQTVVVAGAGAGGIGVAAAIKSGMIRAGLTPDAAQARIFVIDAHGLVVKGRTSDAYKSPLAQDPDIYRDWGVAAGQVPSLQEVIAHAKPSVLLGLSGVAGLFSREIVTDLAGFHAQPIIFPLSNPTDNCEANPQDLLNWSEGRAIVATGSPFPDASYGGRQYPVGQGNNAFIFPGLGLAATLAECSRISDEMVQEAAYALADYTAEHWLDAGLIYPPVADLKKVCQSVAKRVLAQALRDGSASRTDLNDTDLAAYIESASWRAEQLPFKYEPA</sequence>
<dbReference type="Proteomes" id="UP000077628">
    <property type="component" value="Unassembled WGS sequence"/>
</dbReference>
<evidence type="ECO:0000256" key="3">
    <source>
        <dbReference type="ARBA" id="ARBA00022723"/>
    </source>
</evidence>
<dbReference type="InterPro" id="IPR012301">
    <property type="entry name" value="Malic_N_dom"/>
</dbReference>
<dbReference type="SMART" id="SM01274">
    <property type="entry name" value="malic"/>
    <property type="match status" value="1"/>
</dbReference>
<feature type="binding site" evidence="7">
    <location>
        <position position="427"/>
    </location>
    <ligand>
        <name>(S)-malate</name>
        <dbReference type="ChEBI" id="CHEBI:15589"/>
    </ligand>
</feature>
<dbReference type="InterPro" id="IPR015884">
    <property type="entry name" value="Malic_enzyme_CS"/>
</dbReference>
<dbReference type="OrthoDB" id="3314528at2"/>
<reference evidence="13" key="1">
    <citation type="submission" date="2016-03" db="EMBL/GenBank/DDBJ databases">
        <authorList>
            <person name="Heylen K."/>
            <person name="De Vos P."/>
            <person name="Vekeman B."/>
        </authorList>
    </citation>
    <scope>NUCLEOTIDE SEQUENCE [LARGE SCALE GENOMIC DNA]</scope>
    <source>
        <strain evidence="13">R-45383</strain>
    </source>
</reference>
<dbReference type="InterPro" id="IPR012302">
    <property type="entry name" value="Malic_NAD-bd"/>
</dbReference>
<dbReference type="SUPFAM" id="SSF51735">
    <property type="entry name" value="NAD(P)-binding Rossmann-fold domains"/>
    <property type="match status" value="1"/>
</dbReference>
<evidence type="ECO:0000313" key="13">
    <source>
        <dbReference type="Proteomes" id="UP000077628"/>
    </source>
</evidence>
<dbReference type="Pfam" id="PF00390">
    <property type="entry name" value="malic"/>
    <property type="match status" value="1"/>
</dbReference>
<comment type="caution">
    <text evidence="12">The sequence shown here is derived from an EMBL/GenBank/DDBJ whole genome shotgun (WGS) entry which is preliminary data.</text>
</comment>
<dbReference type="PROSITE" id="PS00331">
    <property type="entry name" value="MALIC_ENZYMES"/>
    <property type="match status" value="1"/>
</dbReference>
<dbReference type="PANTHER" id="PTHR23406:SF34">
    <property type="entry name" value="NAD-DEPENDENT MALIC ENZYME, MITOCHONDRIAL"/>
    <property type="match status" value="1"/>
</dbReference>
<evidence type="ECO:0000256" key="5">
    <source>
        <dbReference type="ARBA" id="ARBA00023027"/>
    </source>
</evidence>
<dbReference type="Gene3D" id="3.40.50.720">
    <property type="entry name" value="NAD(P)-binding Rossmann-like Domain"/>
    <property type="match status" value="1"/>
</dbReference>
<evidence type="ECO:0000256" key="2">
    <source>
        <dbReference type="ARBA" id="ARBA00008785"/>
    </source>
</evidence>
<evidence type="ECO:0000259" key="10">
    <source>
        <dbReference type="SMART" id="SM00919"/>
    </source>
</evidence>
<feature type="binding site" evidence="8">
    <location>
        <position position="255"/>
    </location>
    <ligand>
        <name>a divalent metal cation</name>
        <dbReference type="ChEBI" id="CHEBI:60240"/>
    </ligand>
</feature>
<comment type="cofactor">
    <cofactor evidence="8">
        <name>Mg(2+)</name>
        <dbReference type="ChEBI" id="CHEBI:18420"/>
    </cofactor>
    <cofactor evidence="8">
        <name>Mn(2+)</name>
        <dbReference type="ChEBI" id="CHEBI:29035"/>
    </cofactor>
    <text evidence="8">Divalent metal cations. Prefers magnesium or manganese.</text>
</comment>
<name>A0A177NQK4_9GAMM</name>
<evidence type="ECO:0000256" key="6">
    <source>
        <dbReference type="PIRSR" id="PIRSR000106-1"/>
    </source>
</evidence>
<dbReference type="RefSeq" id="WP_064027422.1">
    <property type="nucleotide sequence ID" value="NZ_LUUK01000145.1"/>
</dbReference>
<evidence type="ECO:0000256" key="4">
    <source>
        <dbReference type="ARBA" id="ARBA00023002"/>
    </source>
</evidence>
<dbReference type="Pfam" id="PF03949">
    <property type="entry name" value="Malic_M"/>
    <property type="match status" value="1"/>
</dbReference>
<protein>
    <submittedName>
        <fullName evidence="12">NAD-dependent malic enzyme</fullName>
    </submittedName>
</protein>
<dbReference type="PANTHER" id="PTHR23406">
    <property type="entry name" value="MALIC ENZYME-RELATED"/>
    <property type="match status" value="1"/>
</dbReference>
<comment type="similarity">
    <text evidence="2 9">Belongs to the malic enzymes family.</text>
</comment>
<dbReference type="PRINTS" id="PR00072">
    <property type="entry name" value="MALOXRDTASE"/>
</dbReference>
<evidence type="ECO:0000256" key="1">
    <source>
        <dbReference type="ARBA" id="ARBA00001936"/>
    </source>
</evidence>
<feature type="binding site" evidence="8">
    <location>
        <position position="279"/>
    </location>
    <ligand>
        <name>a divalent metal cation</name>
        <dbReference type="ChEBI" id="CHEBI:60240"/>
    </ligand>
</feature>
<keyword evidence="13" id="KW-1185">Reference proteome</keyword>
<proteinExistence type="inferred from homology"/>
<feature type="domain" description="Malic enzyme N-terminal" evidence="11">
    <location>
        <begin position="90"/>
        <end position="270"/>
    </location>
</feature>